<dbReference type="Gene3D" id="3.90.930.1">
    <property type="match status" value="1"/>
</dbReference>
<dbReference type="InterPro" id="IPR045351">
    <property type="entry name" value="DUF6531"/>
</dbReference>
<feature type="domain" description="Teneurin-like YD-shell" evidence="7">
    <location>
        <begin position="1327"/>
        <end position="1562"/>
    </location>
</feature>
<evidence type="ECO:0000256" key="5">
    <source>
        <dbReference type="SAM" id="SignalP"/>
    </source>
</evidence>
<keyword evidence="1" id="KW-0540">Nuclease</keyword>
<dbReference type="Pfam" id="PF20148">
    <property type="entry name" value="DUF6531"/>
    <property type="match status" value="1"/>
</dbReference>
<dbReference type="SUPFAM" id="SSF53933">
    <property type="entry name" value="Microbial ribonucleases"/>
    <property type="match status" value="1"/>
</dbReference>
<feature type="domain" description="DUF6531" evidence="6">
    <location>
        <begin position="509"/>
        <end position="582"/>
    </location>
</feature>
<dbReference type="InterPro" id="IPR016191">
    <property type="entry name" value="Ribonuclease/ribotoxin"/>
</dbReference>
<dbReference type="PANTHER" id="PTHR32305">
    <property type="match status" value="1"/>
</dbReference>
<dbReference type="GO" id="GO:0003723">
    <property type="term" value="F:RNA binding"/>
    <property type="evidence" value="ECO:0007669"/>
    <property type="project" value="InterPro"/>
</dbReference>
<evidence type="ECO:0000259" key="6">
    <source>
        <dbReference type="Pfam" id="PF20148"/>
    </source>
</evidence>
<dbReference type="EMBL" id="JACBZO010000001">
    <property type="protein sequence ID" value="NYI41875.1"/>
    <property type="molecule type" value="Genomic_DNA"/>
</dbReference>
<evidence type="ECO:0000313" key="8">
    <source>
        <dbReference type="EMBL" id="NYI41875.1"/>
    </source>
</evidence>
<dbReference type="InterPro" id="IPR056823">
    <property type="entry name" value="TEN-like_YD-shell"/>
</dbReference>
<dbReference type="Pfam" id="PF05593">
    <property type="entry name" value="RHS_repeat"/>
    <property type="match status" value="6"/>
</dbReference>
<organism evidence="8 9">
    <name type="scientific">Demequina lutea</name>
    <dbReference type="NCBI Taxonomy" id="431489"/>
    <lineage>
        <taxon>Bacteria</taxon>
        <taxon>Bacillati</taxon>
        <taxon>Actinomycetota</taxon>
        <taxon>Actinomycetes</taxon>
        <taxon>Micrococcales</taxon>
        <taxon>Demequinaceae</taxon>
        <taxon>Demequina</taxon>
    </lineage>
</organism>
<feature type="signal peptide" evidence="5">
    <location>
        <begin position="1"/>
        <end position="19"/>
    </location>
</feature>
<dbReference type="InterPro" id="IPR022385">
    <property type="entry name" value="Rhs_assc_core"/>
</dbReference>
<dbReference type="NCBIfam" id="TIGR01643">
    <property type="entry name" value="YD_repeat_2x"/>
    <property type="match status" value="16"/>
</dbReference>
<keyword evidence="2" id="KW-0677">Repeat</keyword>
<name>A0A7Y9ZDB7_9MICO</name>
<protein>
    <submittedName>
        <fullName evidence="8">RHS repeat-associated protein</fullName>
    </submittedName>
</protein>
<keyword evidence="3" id="KW-0378">Hydrolase</keyword>
<accession>A0A7Y9ZDB7</accession>
<dbReference type="GO" id="GO:0016787">
    <property type="term" value="F:hydrolase activity"/>
    <property type="evidence" value="ECO:0007669"/>
    <property type="project" value="UniProtKB-KW"/>
</dbReference>
<keyword evidence="9" id="KW-1185">Reference proteome</keyword>
<dbReference type="Pfam" id="PF25023">
    <property type="entry name" value="TEN_YD-shell"/>
    <property type="match status" value="2"/>
</dbReference>
<reference evidence="8 9" key="1">
    <citation type="submission" date="2020-07" db="EMBL/GenBank/DDBJ databases">
        <title>Sequencing the genomes of 1000 actinobacteria strains.</title>
        <authorList>
            <person name="Klenk H.-P."/>
        </authorList>
    </citation>
    <scope>NUCLEOTIDE SEQUENCE [LARGE SCALE GENOMIC DNA]</scope>
    <source>
        <strain evidence="8 9">DSM 19970</strain>
    </source>
</reference>
<evidence type="ECO:0000256" key="1">
    <source>
        <dbReference type="ARBA" id="ARBA00022722"/>
    </source>
</evidence>
<dbReference type="Gene3D" id="3.10.450.30">
    <property type="entry name" value="Microbial ribonucleases"/>
    <property type="match status" value="1"/>
</dbReference>
<dbReference type="InterPro" id="IPR006530">
    <property type="entry name" value="YD"/>
</dbReference>
<feature type="chain" id="PRO_5031483263" evidence="5">
    <location>
        <begin position="20"/>
        <end position="2079"/>
    </location>
</feature>
<dbReference type="RefSeq" id="WP_062075746.1">
    <property type="nucleotide sequence ID" value="NZ_BBRC01000013.1"/>
</dbReference>
<gene>
    <name evidence="8" type="ORF">BKA03_001994</name>
</gene>
<dbReference type="Gene3D" id="2.180.10.10">
    <property type="entry name" value="RHS repeat-associated core"/>
    <property type="match status" value="4"/>
</dbReference>
<evidence type="ECO:0000256" key="3">
    <source>
        <dbReference type="ARBA" id="ARBA00022801"/>
    </source>
</evidence>
<dbReference type="PANTHER" id="PTHR32305:SF15">
    <property type="entry name" value="PROTEIN RHSA-RELATED"/>
    <property type="match status" value="1"/>
</dbReference>
<evidence type="ECO:0000259" key="7">
    <source>
        <dbReference type="Pfam" id="PF25023"/>
    </source>
</evidence>
<feature type="compositionally biased region" description="Low complexity" evidence="4">
    <location>
        <begin position="916"/>
        <end position="927"/>
    </location>
</feature>
<dbReference type="Proteomes" id="UP000547973">
    <property type="component" value="Unassembled WGS sequence"/>
</dbReference>
<comment type="caution">
    <text evidence="8">The sequence shown here is derived from an EMBL/GenBank/DDBJ whole genome shotgun (WGS) entry which is preliminary data.</text>
</comment>
<feature type="region of interest" description="Disordered" evidence="4">
    <location>
        <begin position="916"/>
        <end position="942"/>
    </location>
</feature>
<evidence type="ECO:0000313" key="9">
    <source>
        <dbReference type="Proteomes" id="UP000547973"/>
    </source>
</evidence>
<evidence type="ECO:0000256" key="2">
    <source>
        <dbReference type="ARBA" id="ARBA00022737"/>
    </source>
</evidence>
<feature type="domain" description="Teneurin-like YD-shell" evidence="7">
    <location>
        <begin position="794"/>
        <end position="997"/>
    </location>
</feature>
<keyword evidence="5" id="KW-0732">Signal</keyword>
<evidence type="ECO:0000256" key="4">
    <source>
        <dbReference type="SAM" id="MobiDB-lite"/>
    </source>
</evidence>
<dbReference type="NCBIfam" id="TIGR03696">
    <property type="entry name" value="Rhs_assc_core"/>
    <property type="match status" value="1"/>
</dbReference>
<sequence length="2079" mass="215459">MLATVAVSLGVVTASPAFAEPQVPVPPAAAAAPSGTVAGAVAPAVQTPTSAPVSTARMESWTPTSHSVTVDGQTTLDLFAQPAFKRSADGWSSIDSTITAGTGDYPFEALGLANPVHFGLTADALMTIDTVNGSVVFGLPGATINTPTLTDGVVTYAGVFPGVDLEFRTDGGRIGKHFVLADAQAKSDFRFTITDPGHTLGTPIEGAGESWTFSAAVAYATGIELPAPAAWTQADQGPGLPGSAHQNVSVTGGGYAIDLSVDPLWAETASYPLVLDPAVQWTDETWTDNNGLSVAFGPTGATDCAGSPCQLADPVDGGIKVGSIRDAIPVGGGQITYTSYLAYVGADVSALAGRQVTSAVIGSYEYWTSLAVKALCSPIGTDSTGADLAAARCGDFKSPVEGSWWHGSDTGWDNWNWHWAADVTADVRAAVKGDGPTGSIAGFAIDAGYMGKDANGNDIWIQGGNGVDVPELRLVYTGYPVPRPLTADQTFGCDCWAGHSSGNQAMAADPVNTATGALMEQFGDVSVAGVGQSISLSRTYNSLDTASGPFGPSWSYAYGASLVENASGEFVFTDGSGTRTRFGALVGGGYAPIDPAVSATLTDGPDGTRVMRNLSGNTMTFDASGALIAAADERGQGLTFAYTGGALTTITDALGQTLTFGWDGTGADARIVSATTSDGRAVGYAYTDTAGAKRLTGVTAVDGTTTTYAYATTGGLSSITDPLGHVSARNTYNKAGRIVSQRDQTGAKTTFAWDAATQTATVTDPTGKVRTDVYNGLNLVKQIDGNGAVVEQLYDGDNNAAATVDAANRLYRSEYDDRDRLVLRVAPAPLYYAESWTYDDADRVTSHTDADGYTTSYTYDAAGLVTSVNNPDGGTNTYTYTTGSEGAPANLLASSTDALGRTTTFTYDTAGDLVSTTTPGGQTTTSTYDATHRRTSTTSPSGAVTSYTYDAAGRMLTVTDPTGAVTTNTYDAAGRLTATADALGRTTRFFYDRSDRLIRTRDAAGNNTRTSYDGAGRVETTTDALGAVTTYAYDDAGRLISTTDALGRVTTMAYDALGQLTSTTDPTGGVTSYTYDVVGQRTSVTDPDGVTQTTTYDRRGHVAAVTNAAGGFQQTYYDSMGRPSQTTDSDGVYTNYTYDLAGQLVVQAKARSTSDYIAGYDEDRTTYAYDADGHTTSTVDPRGSVPGADPAAFTTTVTYDADGRPVTSTDPLGRTVTTEYDADGRPVTVTDPAGNVTTTSYNAVGWTTSVRAPGEGRTHYRYDRVGNLTKRIDPLGSETTYTYDAAGRVLTQTDPLGRVTSTSYDAVGNVAQVVKPSGTQTVDDPTDGTVSYTYDAANRPVATTFSDDTAGFTYDYSAAGRLLTAARVQNGGVSASSAYTYDGAGRKTSVVRTGPGGGDANYSYTSAGRLSGAAWSTGMQVAYSYNQAGELTAVAPSGTGSVPAVNYGYDPSGRVSTVTRQGSTPVTTAAVYDAAGQLASLSHATAAGVLEAYGITRDTRGNPTQVDTTTASGTTSALYTYDAVSRLRSECYPATGDVCTGKSPRNAYTYDLVGNRATETSRTVVGTKATTVSTVSTDYAYDAADELLTKSVDGTATVTNTWSANGALATSTTPTGTQTYVTDLTDELVSYTPFENGPTVGYTQDAQGNRTSRTVDGLLDATWAWDDLSSLPMRIGEYDPAGTLTTGWLPDPTSSTGASLAQTSGSVSSWLLSDPFANTVATVSTIGNTVSGTRTMDAFGVQRTTATGSLADASSGFAGQYLDGATGLYDMRARDYDPASGRFTATDPVAVPTGMPYVAGYSYSYNNPLMFSDPSGMLPGCNGLFSWVWGLANMSCGSNKGANDAGKVTGGFDEKSKEMATSAAAGAVMMSTPGGQAQIAGGYASSVQQDGWLKGTLKASGAYDLANDAYMTPMYLYQGDYWDAGRSAANPTWTGVLTYDSAMLGAMDIAAGALGPLEAAGCTARTEAGAAPSVARFVASADGTIIDTQSSALFQQIENVVKSLRTTKKPPPGVYQGGYKNQKGVYANLGGDLPPKPLGYYTESAVWPGAPGTERIVVGQKPGEVWYSPDHYGTFRSWP</sequence>
<dbReference type="InterPro" id="IPR050708">
    <property type="entry name" value="T6SS_VgrG/RHS"/>
</dbReference>
<proteinExistence type="predicted"/>
<dbReference type="InterPro" id="IPR031325">
    <property type="entry name" value="RHS_repeat"/>
</dbReference>
<dbReference type="GO" id="GO:0004521">
    <property type="term" value="F:RNA endonuclease activity"/>
    <property type="evidence" value="ECO:0007669"/>
    <property type="project" value="InterPro"/>
</dbReference>